<feature type="transmembrane region" description="Helical" evidence="6">
    <location>
        <begin position="336"/>
        <end position="356"/>
    </location>
</feature>
<dbReference type="NCBIfam" id="TIGR04408">
    <property type="entry name" value="LptG_lptG"/>
    <property type="match status" value="1"/>
</dbReference>
<keyword evidence="8" id="KW-1185">Reference proteome</keyword>
<sequence length="360" mass="38889">MIGPTLGRYFFRRYAGITAWNFIGVAALVFIVSFTEIAGRSSELEGYSVRWALSLAALQLPFIMLQAVPFIGLVAAIITLISLNRKYELVVARAAGISAWQFLTPIAFGAFILGLLAVVVLNPIAARAFSTAQAVEAEVRGARTAAEGQSQHWIKQRSDEGETIIGAEAALEGGTVLIRPVFLVIREERVAERLDAARAELRDGYWELLDVVRRQGRNPPENIETMRVPTGLRPELVGQQLTQPESVSVFALPGMIEAAHALGLSANAFAMQFHSLLTLPPLLIALTLIAATVSMRFTRMGQSATVILGGVFAGFLLYVVSVLVRAFGSAGFVPPIAAAWTPVLVAMFFGVTFLLFKEDG</sequence>
<evidence type="ECO:0000256" key="1">
    <source>
        <dbReference type="ARBA" id="ARBA00004651"/>
    </source>
</evidence>
<keyword evidence="3 6" id="KW-0812">Transmembrane</keyword>
<protein>
    <submittedName>
        <fullName evidence="7">LPS export ABC transporter permease LptG</fullName>
    </submittedName>
</protein>
<dbReference type="InterPro" id="IPR005495">
    <property type="entry name" value="LptG/LptF_permease"/>
</dbReference>
<dbReference type="AlphaFoldDB" id="A0A9X3AZX1"/>
<evidence type="ECO:0000256" key="6">
    <source>
        <dbReference type="SAM" id="Phobius"/>
    </source>
</evidence>
<dbReference type="RefSeq" id="WP_261515749.1">
    <property type="nucleotide sequence ID" value="NZ_JAODNV010000011.1"/>
</dbReference>
<evidence type="ECO:0000256" key="5">
    <source>
        <dbReference type="ARBA" id="ARBA00023136"/>
    </source>
</evidence>
<feature type="transmembrane region" description="Helical" evidence="6">
    <location>
        <begin position="102"/>
        <end position="121"/>
    </location>
</feature>
<organism evidence="7 8">
    <name type="scientific">Chelativorans petroleitrophicus</name>
    <dbReference type="NCBI Taxonomy" id="2975484"/>
    <lineage>
        <taxon>Bacteria</taxon>
        <taxon>Pseudomonadati</taxon>
        <taxon>Pseudomonadota</taxon>
        <taxon>Alphaproteobacteria</taxon>
        <taxon>Hyphomicrobiales</taxon>
        <taxon>Phyllobacteriaceae</taxon>
        <taxon>Chelativorans</taxon>
    </lineage>
</organism>
<keyword evidence="4 6" id="KW-1133">Transmembrane helix</keyword>
<dbReference type="GO" id="GO:0015920">
    <property type="term" value="P:lipopolysaccharide transport"/>
    <property type="evidence" value="ECO:0007669"/>
    <property type="project" value="TreeGrafter"/>
</dbReference>
<evidence type="ECO:0000256" key="2">
    <source>
        <dbReference type="ARBA" id="ARBA00022475"/>
    </source>
</evidence>
<dbReference type="EMBL" id="JAODNV010000011">
    <property type="protein sequence ID" value="MCT8990860.1"/>
    <property type="molecule type" value="Genomic_DNA"/>
</dbReference>
<keyword evidence="2" id="KW-1003">Cell membrane</keyword>
<comment type="subcellular location">
    <subcellularLocation>
        <location evidence="1">Cell membrane</location>
        <topology evidence="1">Multi-pass membrane protein</topology>
    </subcellularLocation>
</comment>
<feature type="transmembrane region" description="Helical" evidence="6">
    <location>
        <begin position="276"/>
        <end position="293"/>
    </location>
</feature>
<dbReference type="GO" id="GO:0043190">
    <property type="term" value="C:ATP-binding cassette (ABC) transporter complex"/>
    <property type="evidence" value="ECO:0007669"/>
    <property type="project" value="InterPro"/>
</dbReference>
<feature type="transmembrane region" description="Helical" evidence="6">
    <location>
        <begin position="20"/>
        <end position="39"/>
    </location>
</feature>
<proteinExistence type="predicted"/>
<gene>
    <name evidence="7" type="primary">lptG</name>
    <name evidence="7" type="ORF">NYR54_11245</name>
</gene>
<evidence type="ECO:0000256" key="3">
    <source>
        <dbReference type="ARBA" id="ARBA00022692"/>
    </source>
</evidence>
<dbReference type="PANTHER" id="PTHR33529">
    <property type="entry name" value="SLR0882 PROTEIN-RELATED"/>
    <property type="match status" value="1"/>
</dbReference>
<dbReference type="GO" id="GO:0055085">
    <property type="term" value="P:transmembrane transport"/>
    <property type="evidence" value="ECO:0007669"/>
    <property type="project" value="InterPro"/>
</dbReference>
<keyword evidence="5 6" id="KW-0472">Membrane</keyword>
<evidence type="ECO:0000256" key="4">
    <source>
        <dbReference type="ARBA" id="ARBA00022989"/>
    </source>
</evidence>
<accession>A0A9X3AZX1</accession>
<feature type="transmembrane region" description="Helical" evidence="6">
    <location>
        <begin position="51"/>
        <end position="82"/>
    </location>
</feature>
<name>A0A9X3AZX1_9HYPH</name>
<dbReference type="PANTHER" id="PTHR33529:SF2">
    <property type="entry name" value="LIPOPOLYSACCHARIDE EXPORT SYSTEM PERMEASE PROTEIN LPTG"/>
    <property type="match status" value="1"/>
</dbReference>
<dbReference type="InterPro" id="IPR030923">
    <property type="entry name" value="LptG"/>
</dbReference>
<evidence type="ECO:0000313" key="7">
    <source>
        <dbReference type="EMBL" id="MCT8990860.1"/>
    </source>
</evidence>
<comment type="caution">
    <text evidence="7">The sequence shown here is derived from an EMBL/GenBank/DDBJ whole genome shotgun (WGS) entry which is preliminary data.</text>
</comment>
<reference evidence="7" key="1">
    <citation type="submission" date="2022-08" db="EMBL/GenBank/DDBJ databases">
        <title>Chelativorans sichuanense sp. nov., a paraffin oil-degrading bacterium isolated from a mixture of oil-based drill cuttings and paddy soil.</title>
        <authorList>
            <person name="Yu J."/>
            <person name="Liu H."/>
            <person name="Chen Q."/>
        </authorList>
    </citation>
    <scope>NUCLEOTIDE SEQUENCE</scope>
    <source>
        <strain evidence="7">SCAU 2101</strain>
    </source>
</reference>
<dbReference type="Proteomes" id="UP001149009">
    <property type="component" value="Unassembled WGS sequence"/>
</dbReference>
<dbReference type="Pfam" id="PF03739">
    <property type="entry name" value="LptF_LptG"/>
    <property type="match status" value="1"/>
</dbReference>
<feature type="transmembrane region" description="Helical" evidence="6">
    <location>
        <begin position="305"/>
        <end position="324"/>
    </location>
</feature>
<evidence type="ECO:0000313" key="8">
    <source>
        <dbReference type="Proteomes" id="UP001149009"/>
    </source>
</evidence>